<name>A0A0F9KEU8_9ZZZZ</name>
<feature type="transmembrane region" description="Helical" evidence="1">
    <location>
        <begin position="15"/>
        <end position="40"/>
    </location>
</feature>
<reference evidence="2" key="1">
    <citation type="journal article" date="2015" name="Nature">
        <title>Complex archaea that bridge the gap between prokaryotes and eukaryotes.</title>
        <authorList>
            <person name="Spang A."/>
            <person name="Saw J.H."/>
            <person name="Jorgensen S.L."/>
            <person name="Zaremba-Niedzwiedzka K."/>
            <person name="Martijn J."/>
            <person name="Lind A.E."/>
            <person name="van Eijk R."/>
            <person name="Schleper C."/>
            <person name="Guy L."/>
            <person name="Ettema T.J."/>
        </authorList>
    </citation>
    <scope>NUCLEOTIDE SEQUENCE</scope>
</reference>
<gene>
    <name evidence="2" type="ORF">LCGC14_1339570</name>
</gene>
<keyword evidence="1" id="KW-0472">Membrane</keyword>
<evidence type="ECO:0000313" key="2">
    <source>
        <dbReference type="EMBL" id="KKM80473.1"/>
    </source>
</evidence>
<sequence length="59" mass="6843">MIDIILYFKENPLDWIAIAVLFVIVLVFEVFSEIVAELVARPGINMIKGWFRAKIHPKD</sequence>
<evidence type="ECO:0008006" key="3">
    <source>
        <dbReference type="Google" id="ProtNLM"/>
    </source>
</evidence>
<organism evidence="2">
    <name type="scientific">marine sediment metagenome</name>
    <dbReference type="NCBI Taxonomy" id="412755"/>
    <lineage>
        <taxon>unclassified sequences</taxon>
        <taxon>metagenomes</taxon>
        <taxon>ecological metagenomes</taxon>
    </lineage>
</organism>
<keyword evidence="1" id="KW-1133">Transmembrane helix</keyword>
<dbReference type="AlphaFoldDB" id="A0A0F9KEU8"/>
<comment type="caution">
    <text evidence="2">The sequence shown here is derived from an EMBL/GenBank/DDBJ whole genome shotgun (WGS) entry which is preliminary data.</text>
</comment>
<protein>
    <recommendedName>
        <fullName evidence="3">CNNM transmembrane domain-containing protein</fullName>
    </recommendedName>
</protein>
<dbReference type="EMBL" id="LAZR01008176">
    <property type="protein sequence ID" value="KKM80473.1"/>
    <property type="molecule type" value="Genomic_DNA"/>
</dbReference>
<keyword evidence="1" id="KW-0812">Transmembrane</keyword>
<evidence type="ECO:0000256" key="1">
    <source>
        <dbReference type="SAM" id="Phobius"/>
    </source>
</evidence>
<proteinExistence type="predicted"/>
<accession>A0A0F9KEU8</accession>